<keyword evidence="2" id="KW-0378">Hydrolase</keyword>
<dbReference type="Gene3D" id="1.50.10.10">
    <property type="match status" value="1"/>
</dbReference>
<feature type="compositionally biased region" description="Basic and acidic residues" evidence="6">
    <location>
        <begin position="624"/>
        <end position="640"/>
    </location>
</feature>
<dbReference type="Gene3D" id="2.60.40.10">
    <property type="entry name" value="Immunoglobulins"/>
    <property type="match status" value="1"/>
</dbReference>
<evidence type="ECO:0000259" key="7">
    <source>
        <dbReference type="Pfam" id="PF00759"/>
    </source>
</evidence>
<keyword evidence="3" id="KW-0119">Carbohydrate metabolism</keyword>
<evidence type="ECO:0000256" key="6">
    <source>
        <dbReference type="SAM" id="MobiDB-lite"/>
    </source>
</evidence>
<dbReference type="InterPro" id="IPR014756">
    <property type="entry name" value="Ig_E-set"/>
</dbReference>
<evidence type="ECO:0000313" key="10">
    <source>
        <dbReference type="Proteomes" id="UP000184513"/>
    </source>
</evidence>
<dbReference type="InterPro" id="IPR001701">
    <property type="entry name" value="Glyco_hydro_9"/>
</dbReference>
<dbReference type="RefSeq" id="WP_394333869.1">
    <property type="nucleotide sequence ID" value="NZ_FRCY01000001.1"/>
</dbReference>
<feature type="domain" description="Cellulase Ig-like" evidence="8">
    <location>
        <begin position="29"/>
        <end position="107"/>
    </location>
</feature>
<dbReference type="STRING" id="388280.SAMN04488057_101433"/>
<keyword evidence="5" id="KW-0624">Polysaccharide degradation</keyword>
<gene>
    <name evidence="9" type="ORF">SAMN04488057_101433</name>
</gene>
<evidence type="ECO:0000256" key="3">
    <source>
        <dbReference type="ARBA" id="ARBA00023277"/>
    </source>
</evidence>
<dbReference type="GO" id="GO:0000272">
    <property type="term" value="P:polysaccharide catabolic process"/>
    <property type="evidence" value="ECO:0007669"/>
    <property type="project" value="UniProtKB-KW"/>
</dbReference>
<name>A0A1M7IRD4_9BACT</name>
<evidence type="ECO:0000259" key="8">
    <source>
        <dbReference type="Pfam" id="PF02927"/>
    </source>
</evidence>
<feature type="region of interest" description="Disordered" evidence="6">
    <location>
        <begin position="603"/>
        <end position="640"/>
    </location>
</feature>
<dbReference type="InterPro" id="IPR004197">
    <property type="entry name" value="Cellulase_Ig-like"/>
</dbReference>
<dbReference type="Proteomes" id="UP000184513">
    <property type="component" value="Unassembled WGS sequence"/>
</dbReference>
<dbReference type="InterPro" id="IPR008928">
    <property type="entry name" value="6-hairpin_glycosidase_sf"/>
</dbReference>
<reference evidence="9 10" key="1">
    <citation type="submission" date="2016-11" db="EMBL/GenBank/DDBJ databases">
        <authorList>
            <person name="Jaros S."/>
            <person name="Januszkiewicz K."/>
            <person name="Wedrychowicz H."/>
        </authorList>
    </citation>
    <scope>NUCLEOTIDE SEQUENCE [LARGE SCALE GENOMIC DNA]</scope>
    <source>
        <strain evidence="9 10">CGMCC 1.6102</strain>
    </source>
</reference>
<evidence type="ECO:0000256" key="5">
    <source>
        <dbReference type="ARBA" id="ARBA00023326"/>
    </source>
</evidence>
<evidence type="ECO:0000256" key="2">
    <source>
        <dbReference type="ARBA" id="ARBA00022801"/>
    </source>
</evidence>
<dbReference type="SUPFAM" id="SSF81296">
    <property type="entry name" value="E set domains"/>
    <property type="match status" value="1"/>
</dbReference>
<keyword evidence="4" id="KW-0326">Glycosidase</keyword>
<evidence type="ECO:0000313" key="9">
    <source>
        <dbReference type="EMBL" id="SHM43168.1"/>
    </source>
</evidence>
<dbReference type="InterPro" id="IPR013783">
    <property type="entry name" value="Ig-like_fold"/>
</dbReference>
<evidence type="ECO:0000256" key="4">
    <source>
        <dbReference type="ARBA" id="ARBA00023295"/>
    </source>
</evidence>
<accession>A0A1M7IRD4</accession>
<evidence type="ECO:0000256" key="1">
    <source>
        <dbReference type="ARBA" id="ARBA00007072"/>
    </source>
</evidence>
<keyword evidence="10" id="KW-1185">Reference proteome</keyword>
<dbReference type="AlphaFoldDB" id="A0A1M7IRD4"/>
<dbReference type="Pfam" id="PF00759">
    <property type="entry name" value="Glyco_hydro_9"/>
    <property type="match status" value="1"/>
</dbReference>
<organism evidence="9 10">
    <name type="scientific">Cyclobacterium lianum</name>
    <dbReference type="NCBI Taxonomy" id="388280"/>
    <lineage>
        <taxon>Bacteria</taxon>
        <taxon>Pseudomonadati</taxon>
        <taxon>Bacteroidota</taxon>
        <taxon>Cytophagia</taxon>
        <taxon>Cytophagales</taxon>
        <taxon>Cyclobacteriaceae</taxon>
        <taxon>Cyclobacterium</taxon>
    </lineage>
</organism>
<dbReference type="PANTHER" id="PTHR22298">
    <property type="entry name" value="ENDO-1,4-BETA-GLUCANASE"/>
    <property type="match status" value="1"/>
</dbReference>
<protein>
    <submittedName>
        <fullName evidence="9">N-terminal ig-like domain of cellulase</fullName>
    </submittedName>
</protein>
<dbReference type="CDD" id="cd02850">
    <property type="entry name" value="E_set_Cellulase_N"/>
    <property type="match status" value="1"/>
</dbReference>
<proteinExistence type="inferred from homology"/>
<dbReference type="InterPro" id="IPR012341">
    <property type="entry name" value="6hp_glycosidase-like_sf"/>
</dbReference>
<dbReference type="EMBL" id="FRCY01000001">
    <property type="protein sequence ID" value="SHM43168.1"/>
    <property type="molecule type" value="Genomic_DNA"/>
</dbReference>
<comment type="similarity">
    <text evidence="1">Belongs to the glycosyl hydrolase 9 (cellulase E) family.</text>
</comment>
<dbReference type="GO" id="GO:0008810">
    <property type="term" value="F:cellulase activity"/>
    <property type="evidence" value="ECO:0007669"/>
    <property type="project" value="InterPro"/>
</dbReference>
<dbReference type="Pfam" id="PF02927">
    <property type="entry name" value="CelD_N"/>
    <property type="match status" value="1"/>
</dbReference>
<feature type="domain" description="Glycoside hydrolase family 9" evidence="7">
    <location>
        <begin position="121"/>
        <end position="590"/>
    </location>
</feature>
<dbReference type="SUPFAM" id="SSF48208">
    <property type="entry name" value="Six-hairpin glycosidases"/>
    <property type="match status" value="1"/>
</dbReference>
<sequence length="640" mass="72051">MLMKLKLILLLITGLGMMLQGRCQSDIYLRVNQLGYLPQDHKEALLFSHSAVREPVLLIRSADNRPVLELKPEREKAENWGTFPFYYTLNFSAFTASGEYFLRTKKSGHRSSSFQIGAAAYGRHQETLLTFMRQQRCGYNPTLDMVCHEKDGRSFYGSLPDSTYVDLSGGWHDAGDQLKYLITGSYATAHMLMTFELYPEKFADEYNALGQPKSNGIPDILDEAKWGLDWIHKMHAAPDMLFHQVADDRDHRGFKIPNKDNSDYGWGENSYRAAYLATGEPQGLGEFKSQATGLANLAGRSAAAMALASRIWQSHLGDAVYAAKCRRAAISLYKLGREHEGYQQGNSYGAPYRYNEDTWADDMEWGAAELYALTGEKAYLEQAKAYALQSSNADSWTTKDTAAHYQRYPFINLGHFALHRHVDEEFKSILEGFYKAGIDYTRRRAERNPFHIGVPFIWCSNNLLTSLIAQMILYEKMSGDQQYQQFLARQRDWLFGRNPWGTSMFTGLPEGGEVPEDIHTSVYVLLGLDVPGGLVDGPIYRSIHDNLLGLTLNDPDEFAHLQNDHVVYQDDVGDYSTNEPTMDGTAGALLMMAHFGMEAEQSPIPELADGPGPFAPASSNRSNRISDKSEQQVDFLPGER</sequence>